<evidence type="ECO:0000313" key="1">
    <source>
        <dbReference type="EMBL" id="CAD7247732.1"/>
    </source>
</evidence>
<dbReference type="AlphaFoldDB" id="A0A7R8XDQ0"/>
<protein>
    <submittedName>
        <fullName evidence="1">Uncharacterized protein</fullName>
    </submittedName>
</protein>
<dbReference type="EMBL" id="LR901076">
    <property type="protein sequence ID" value="CAD7247732.1"/>
    <property type="molecule type" value="Genomic_DNA"/>
</dbReference>
<sequence>MLTETARKAGHLRRNSVQIQEVTGLQVKIKSEEEAQVQSNNHTDDHMDVDVQNVEIVVIQPNTRLPCTEEKTGNFDSQFLELCQENPSLENAVSLPGFQPPFDWMFRNSLLPLSVNPP</sequence>
<name>A0A7R8XDQ0_9CRUS</name>
<proteinExistence type="predicted"/>
<dbReference type="Proteomes" id="UP000677054">
    <property type="component" value="Unassembled WGS sequence"/>
</dbReference>
<dbReference type="EMBL" id="CAJPEV010001559">
    <property type="protein sequence ID" value="CAG0893279.1"/>
    <property type="molecule type" value="Genomic_DNA"/>
</dbReference>
<keyword evidence="2" id="KW-1185">Reference proteome</keyword>
<gene>
    <name evidence="1" type="ORF">DSTB1V02_LOCUS7557</name>
</gene>
<evidence type="ECO:0000313" key="2">
    <source>
        <dbReference type="Proteomes" id="UP000677054"/>
    </source>
</evidence>
<organism evidence="1">
    <name type="scientific">Darwinula stevensoni</name>
    <dbReference type="NCBI Taxonomy" id="69355"/>
    <lineage>
        <taxon>Eukaryota</taxon>
        <taxon>Metazoa</taxon>
        <taxon>Ecdysozoa</taxon>
        <taxon>Arthropoda</taxon>
        <taxon>Crustacea</taxon>
        <taxon>Oligostraca</taxon>
        <taxon>Ostracoda</taxon>
        <taxon>Podocopa</taxon>
        <taxon>Podocopida</taxon>
        <taxon>Darwinulocopina</taxon>
        <taxon>Darwinuloidea</taxon>
        <taxon>Darwinulidae</taxon>
        <taxon>Darwinula</taxon>
    </lineage>
</organism>
<accession>A0A7R8XDQ0</accession>
<reference evidence="1" key="1">
    <citation type="submission" date="2020-11" db="EMBL/GenBank/DDBJ databases">
        <authorList>
            <person name="Tran Van P."/>
        </authorList>
    </citation>
    <scope>NUCLEOTIDE SEQUENCE</scope>
</reference>